<dbReference type="EMBL" id="JAVRRD010000030">
    <property type="protein sequence ID" value="KAK5046370.1"/>
    <property type="molecule type" value="Genomic_DNA"/>
</dbReference>
<dbReference type="GO" id="GO:0003677">
    <property type="term" value="F:DNA binding"/>
    <property type="evidence" value="ECO:0007669"/>
    <property type="project" value="UniProtKB-KW"/>
</dbReference>
<comment type="caution">
    <text evidence="8">The sequence shown here is derived from an EMBL/GenBank/DDBJ whole genome shotgun (WGS) entry which is preliminary data.</text>
</comment>
<dbReference type="CDD" id="cd00067">
    <property type="entry name" value="GAL4"/>
    <property type="match status" value="1"/>
</dbReference>
<dbReference type="GO" id="GO:0000981">
    <property type="term" value="F:DNA-binding transcription factor activity, RNA polymerase II-specific"/>
    <property type="evidence" value="ECO:0007669"/>
    <property type="project" value="InterPro"/>
</dbReference>
<keyword evidence="9" id="KW-1185">Reference proteome</keyword>
<reference evidence="8 9" key="1">
    <citation type="submission" date="2023-08" db="EMBL/GenBank/DDBJ databases">
        <title>Black Yeasts Isolated from many extreme environments.</title>
        <authorList>
            <person name="Coleine C."/>
            <person name="Stajich J.E."/>
            <person name="Selbmann L."/>
        </authorList>
    </citation>
    <scope>NUCLEOTIDE SEQUENCE [LARGE SCALE GENOMIC DNA]</scope>
    <source>
        <strain evidence="8 9">CCFEE 5792</strain>
    </source>
</reference>
<dbReference type="AlphaFoldDB" id="A0AAV9N0L5"/>
<sequence length="445" mass="50500">MPSTLRQKACLACASSKRRCDKQLPECQRCLDRDVDCAYPQRKRRLRSTITDEGTMTPSYVEPNHNEVQEEVGSDVQVYGDALDFTTWDELVSANLGVTLPDEWVADVLGSQADSSNLALEPYHNETDPGPKSVLPWFLQESTWTMQRTPHEPEGPVDIDLHLFIRTVEDMLTAWATNGHNGFIHRRLYQYNMPTCVQDAFTTLVAYTNCNPAVKDTVLQIAQDRLSMIVLQDPPTTSDRQGISDHLARVQALFVYEFIGLFNVSRGSLRLRMIAEQHLPTLRNWLAQMLEAVKLYKGEDLSLYSRTIGWADNDFDREYHTSSELWKTWLLIESVRRIQIIINAVANSYQAMTLGWAQCTGSVMLTISSGFWEAGSALEWSDLACRKSPLLVAPLRPGPLMSQYPAEELDEFVRTFWVLILGPEKMQSWLSRSSRSSPRKSGVTV</sequence>
<keyword evidence="4" id="KW-0238">DNA-binding</keyword>
<evidence type="ECO:0000259" key="7">
    <source>
        <dbReference type="PROSITE" id="PS50048"/>
    </source>
</evidence>
<evidence type="ECO:0000256" key="5">
    <source>
        <dbReference type="ARBA" id="ARBA00023163"/>
    </source>
</evidence>
<keyword evidence="2" id="KW-0862">Zinc</keyword>
<evidence type="ECO:0000256" key="2">
    <source>
        <dbReference type="ARBA" id="ARBA00022833"/>
    </source>
</evidence>
<gene>
    <name evidence="8" type="ORF">LTR84_008171</name>
</gene>
<organism evidence="8 9">
    <name type="scientific">Exophiala bonariae</name>
    <dbReference type="NCBI Taxonomy" id="1690606"/>
    <lineage>
        <taxon>Eukaryota</taxon>
        <taxon>Fungi</taxon>
        <taxon>Dikarya</taxon>
        <taxon>Ascomycota</taxon>
        <taxon>Pezizomycotina</taxon>
        <taxon>Eurotiomycetes</taxon>
        <taxon>Chaetothyriomycetidae</taxon>
        <taxon>Chaetothyriales</taxon>
        <taxon>Herpotrichiellaceae</taxon>
        <taxon>Exophiala</taxon>
    </lineage>
</organism>
<dbReference type="GeneID" id="89976335"/>
<dbReference type="Pfam" id="PF00172">
    <property type="entry name" value="Zn_clus"/>
    <property type="match status" value="1"/>
</dbReference>
<dbReference type="PANTHER" id="PTHR47660">
    <property type="entry name" value="TRANSCRIPTION FACTOR WITH C2H2 AND ZN(2)-CYS(6) DNA BINDING DOMAIN (EUROFUNG)-RELATED-RELATED"/>
    <property type="match status" value="1"/>
</dbReference>
<dbReference type="PRINTS" id="PR00755">
    <property type="entry name" value="AFLATOXINBRP"/>
</dbReference>
<keyword evidence="5" id="KW-0804">Transcription</keyword>
<keyword evidence="1" id="KW-0479">Metal-binding</keyword>
<dbReference type="Proteomes" id="UP001358417">
    <property type="component" value="Unassembled WGS sequence"/>
</dbReference>
<dbReference type="PROSITE" id="PS50048">
    <property type="entry name" value="ZN2_CY6_FUNGAL_2"/>
    <property type="match status" value="1"/>
</dbReference>
<evidence type="ECO:0000313" key="8">
    <source>
        <dbReference type="EMBL" id="KAK5046370.1"/>
    </source>
</evidence>
<proteinExistence type="predicted"/>
<evidence type="ECO:0000256" key="6">
    <source>
        <dbReference type="ARBA" id="ARBA00023242"/>
    </source>
</evidence>
<keyword evidence="3" id="KW-0805">Transcription regulation</keyword>
<dbReference type="SMART" id="SM00066">
    <property type="entry name" value="GAL4"/>
    <property type="match status" value="1"/>
</dbReference>
<dbReference type="InterPro" id="IPR001138">
    <property type="entry name" value="Zn2Cys6_DnaBD"/>
</dbReference>
<evidence type="ECO:0000256" key="1">
    <source>
        <dbReference type="ARBA" id="ARBA00022723"/>
    </source>
</evidence>
<protein>
    <recommendedName>
        <fullName evidence="7">Zn(2)-C6 fungal-type domain-containing protein</fullName>
    </recommendedName>
</protein>
<evidence type="ECO:0000313" key="9">
    <source>
        <dbReference type="Proteomes" id="UP001358417"/>
    </source>
</evidence>
<dbReference type="GO" id="GO:0008270">
    <property type="term" value="F:zinc ion binding"/>
    <property type="evidence" value="ECO:0007669"/>
    <property type="project" value="InterPro"/>
</dbReference>
<feature type="domain" description="Zn(2)-C6 fungal-type" evidence="7">
    <location>
        <begin position="9"/>
        <end position="39"/>
    </location>
</feature>
<accession>A0AAV9N0L5</accession>
<dbReference type="RefSeq" id="XP_064701961.1">
    <property type="nucleotide sequence ID" value="XM_064851720.1"/>
</dbReference>
<name>A0AAV9N0L5_9EURO</name>
<keyword evidence="6" id="KW-0539">Nucleus</keyword>
<evidence type="ECO:0000256" key="3">
    <source>
        <dbReference type="ARBA" id="ARBA00023015"/>
    </source>
</evidence>
<dbReference type="Gene3D" id="4.10.240.10">
    <property type="entry name" value="Zn(2)-C6 fungal-type DNA-binding domain"/>
    <property type="match status" value="1"/>
</dbReference>
<evidence type="ECO:0000256" key="4">
    <source>
        <dbReference type="ARBA" id="ARBA00023125"/>
    </source>
</evidence>
<dbReference type="InterPro" id="IPR036864">
    <property type="entry name" value="Zn2-C6_fun-type_DNA-bd_sf"/>
</dbReference>
<dbReference type="SUPFAM" id="SSF57701">
    <property type="entry name" value="Zn2/Cys6 DNA-binding domain"/>
    <property type="match status" value="1"/>
</dbReference>
<dbReference type="PROSITE" id="PS00463">
    <property type="entry name" value="ZN2_CY6_FUNGAL_1"/>
    <property type="match status" value="1"/>
</dbReference>